<proteinExistence type="predicted"/>
<evidence type="ECO:0000256" key="2">
    <source>
        <dbReference type="SAM" id="Phobius"/>
    </source>
</evidence>
<evidence type="ECO:0000313" key="3">
    <source>
        <dbReference type="Ensembl" id="ENSPEMP00000029481.1"/>
    </source>
</evidence>
<accession>A0A8C8UBH3</accession>
<feature type="compositionally biased region" description="Basic and acidic residues" evidence="1">
    <location>
        <begin position="116"/>
        <end position="127"/>
    </location>
</feature>
<reference evidence="3 4" key="1">
    <citation type="submission" date="2018-10" db="EMBL/GenBank/DDBJ databases">
        <title>Improved assembly of the deer mouse Peromyscus maniculatus genome.</title>
        <authorList>
            <person name="Lassance J.-M."/>
            <person name="Hoekstra H.E."/>
        </authorList>
    </citation>
    <scope>NUCLEOTIDE SEQUENCE [LARGE SCALE GENOMIC DNA]</scope>
</reference>
<feature type="transmembrane region" description="Helical" evidence="2">
    <location>
        <begin position="46"/>
        <end position="66"/>
    </location>
</feature>
<protein>
    <submittedName>
        <fullName evidence="3">Small integral membrane protein 34</fullName>
    </submittedName>
</protein>
<keyword evidence="2" id="KW-0472">Membrane</keyword>
<dbReference type="GeneTree" id="ENSGT00490000044099"/>
<keyword evidence="2" id="KW-0812">Transmembrane</keyword>
<evidence type="ECO:0000313" key="4">
    <source>
        <dbReference type="Proteomes" id="UP000694547"/>
    </source>
</evidence>
<dbReference type="AlphaFoldDB" id="A0A8C8UBH3"/>
<organism evidence="3 4">
    <name type="scientific">Peromyscus maniculatus bairdii</name>
    <name type="common">Prairie deer mouse</name>
    <dbReference type="NCBI Taxonomy" id="230844"/>
    <lineage>
        <taxon>Eukaryota</taxon>
        <taxon>Metazoa</taxon>
        <taxon>Chordata</taxon>
        <taxon>Craniata</taxon>
        <taxon>Vertebrata</taxon>
        <taxon>Euteleostomi</taxon>
        <taxon>Mammalia</taxon>
        <taxon>Eutheria</taxon>
        <taxon>Euarchontoglires</taxon>
        <taxon>Glires</taxon>
        <taxon>Rodentia</taxon>
        <taxon>Myomorpha</taxon>
        <taxon>Muroidea</taxon>
        <taxon>Cricetidae</taxon>
        <taxon>Neotominae</taxon>
        <taxon>Peromyscus</taxon>
    </lineage>
</organism>
<reference evidence="3" key="3">
    <citation type="submission" date="2025-09" db="UniProtKB">
        <authorList>
            <consortium name="Ensembl"/>
        </authorList>
    </citation>
    <scope>IDENTIFICATION</scope>
</reference>
<name>A0A8C8UBH3_PERMB</name>
<sequence length="135" mass="15126">SEWAQTWKPQETFNQTQASSLLRDPVEERNGTNCTRTLRLPDATSAAWYILTIIGIFGVIFVFQLASNILRKTERPLEDVYYSNLTSELKREGFQSKVAECSLIISNTAALQPHQDGLDPRGEEDGIHMGTQGVP</sequence>
<keyword evidence="4" id="KW-1185">Reference proteome</keyword>
<keyword evidence="2" id="KW-1133">Transmembrane helix</keyword>
<evidence type="ECO:0000256" key="1">
    <source>
        <dbReference type="SAM" id="MobiDB-lite"/>
    </source>
</evidence>
<dbReference type="Proteomes" id="UP000694547">
    <property type="component" value="Chromosome 12"/>
</dbReference>
<dbReference type="Ensembl" id="ENSPEMT00000034020.1">
    <property type="protein sequence ID" value="ENSPEMP00000029481.1"/>
    <property type="gene ID" value="ENSPEMG00000027965.1"/>
</dbReference>
<feature type="region of interest" description="Disordered" evidence="1">
    <location>
        <begin position="113"/>
        <end position="135"/>
    </location>
</feature>
<reference evidence="3" key="2">
    <citation type="submission" date="2025-08" db="UniProtKB">
        <authorList>
            <consortium name="Ensembl"/>
        </authorList>
    </citation>
    <scope>IDENTIFICATION</scope>
</reference>